<name>A0AAW6DLY0_MEDGN</name>
<dbReference type="PANTHER" id="PTHR11487:SF0">
    <property type="entry name" value="S-ACYL FATTY ACID SYNTHASE THIOESTERASE, MEDIUM CHAIN"/>
    <property type="match status" value="1"/>
</dbReference>
<evidence type="ECO:0000313" key="3">
    <source>
        <dbReference type="EMBL" id="MDB8688022.1"/>
    </source>
</evidence>
<gene>
    <name evidence="3" type="ORF">PNW85_15350</name>
</gene>
<dbReference type="PANTHER" id="PTHR11487">
    <property type="entry name" value="THIOESTERASE"/>
    <property type="match status" value="1"/>
</dbReference>
<dbReference type="Gene3D" id="3.40.50.1820">
    <property type="entry name" value="alpha/beta hydrolase"/>
    <property type="match status" value="1"/>
</dbReference>
<dbReference type="InterPro" id="IPR012223">
    <property type="entry name" value="TEII"/>
</dbReference>
<protein>
    <submittedName>
        <fullName evidence="3">Alpha/beta fold hydrolase</fullName>
    </submittedName>
</protein>
<reference evidence="3" key="1">
    <citation type="submission" date="2023-01" db="EMBL/GenBank/DDBJ databases">
        <title>Human gut microbiome strain richness.</title>
        <authorList>
            <person name="Chen-Liaw A."/>
        </authorList>
    </citation>
    <scope>NUCLEOTIDE SEQUENCE</scope>
    <source>
        <strain evidence="3">RTP21484st1_H11_RTP21484_190118</strain>
    </source>
</reference>
<feature type="domain" description="Thioesterase" evidence="2">
    <location>
        <begin position="18"/>
        <end position="238"/>
    </location>
</feature>
<dbReference type="GO" id="GO:0008610">
    <property type="term" value="P:lipid biosynthetic process"/>
    <property type="evidence" value="ECO:0007669"/>
    <property type="project" value="TreeGrafter"/>
</dbReference>
<dbReference type="Proteomes" id="UP001212160">
    <property type="component" value="Unassembled WGS sequence"/>
</dbReference>
<proteinExistence type="inferred from homology"/>
<keyword evidence="3" id="KW-0378">Hydrolase</keyword>
<accession>A0AAW6DLY0</accession>
<comment type="similarity">
    <text evidence="1">Belongs to the thioesterase family.</text>
</comment>
<dbReference type="AlphaFoldDB" id="A0AAW6DLY0"/>
<sequence length="246" mass="28649">MEHKLLKNTQNISEKKLTLICLPFAGGGASAYNQWIKELHEVVTVCPVQLPGREDRIMEKPYTDMNILLRDLGKEMKDTIRGRYVLWGHSMGGKIAYELEKYMEGNGYQAQCLFVSGSRIPSLPETNPIYCLPDESFKRELGRFEGTPKEILNNQELLDFFLPMLRADFTMDETYYSNEKCLLQCPIVAFAGQDDKEASVEEIKKWELYTKRSFEYEIFQGGHFFIREYIEDVIQELLRQLQRLSS</sequence>
<evidence type="ECO:0000259" key="2">
    <source>
        <dbReference type="Pfam" id="PF00975"/>
    </source>
</evidence>
<comment type="caution">
    <text evidence="3">The sequence shown here is derived from an EMBL/GenBank/DDBJ whole genome shotgun (WGS) entry which is preliminary data.</text>
</comment>
<evidence type="ECO:0000313" key="4">
    <source>
        <dbReference type="Proteomes" id="UP001212160"/>
    </source>
</evidence>
<dbReference type="GO" id="GO:0016787">
    <property type="term" value="F:hydrolase activity"/>
    <property type="evidence" value="ECO:0007669"/>
    <property type="project" value="UniProtKB-KW"/>
</dbReference>
<evidence type="ECO:0000256" key="1">
    <source>
        <dbReference type="ARBA" id="ARBA00007169"/>
    </source>
</evidence>
<dbReference type="EMBL" id="JAQMLA010000059">
    <property type="protein sequence ID" value="MDB8688022.1"/>
    <property type="molecule type" value="Genomic_DNA"/>
</dbReference>
<dbReference type="InterPro" id="IPR001031">
    <property type="entry name" value="Thioesterase"/>
</dbReference>
<organism evidence="3 4">
    <name type="scientific">Mediterraneibacter gnavus</name>
    <name type="common">Ruminococcus gnavus</name>
    <dbReference type="NCBI Taxonomy" id="33038"/>
    <lineage>
        <taxon>Bacteria</taxon>
        <taxon>Bacillati</taxon>
        <taxon>Bacillota</taxon>
        <taxon>Clostridia</taxon>
        <taxon>Lachnospirales</taxon>
        <taxon>Lachnospiraceae</taxon>
        <taxon>Mediterraneibacter</taxon>
    </lineage>
</organism>
<dbReference type="SUPFAM" id="SSF53474">
    <property type="entry name" value="alpha/beta-Hydrolases"/>
    <property type="match status" value="1"/>
</dbReference>
<dbReference type="Pfam" id="PF00975">
    <property type="entry name" value="Thioesterase"/>
    <property type="match status" value="1"/>
</dbReference>
<dbReference type="InterPro" id="IPR029058">
    <property type="entry name" value="AB_hydrolase_fold"/>
</dbReference>
<dbReference type="RefSeq" id="WP_272108102.1">
    <property type="nucleotide sequence ID" value="NZ_JAQMLA010000059.1"/>
</dbReference>